<gene>
    <name evidence="1" type="ORF">H5P27_01940</name>
    <name evidence="2" type="ORF">H5P27_09650</name>
</gene>
<evidence type="ECO:0000313" key="2">
    <source>
        <dbReference type="EMBL" id="MBC2606312.1"/>
    </source>
</evidence>
<accession>A0A7X1B653</accession>
<dbReference type="RefSeq" id="WP_185658692.1">
    <property type="nucleotide sequence ID" value="NZ_CAWPOO010000001.1"/>
</dbReference>
<protein>
    <submittedName>
        <fullName evidence="2">Uncharacterized protein</fullName>
    </submittedName>
</protein>
<dbReference type="EMBL" id="JACHVC010000011">
    <property type="protein sequence ID" value="MBC2606312.1"/>
    <property type="molecule type" value="Genomic_DNA"/>
</dbReference>
<name>A0A7X1B653_9BACT</name>
<sequence length="172" mass="19828">MKLWIQALALVTLCGCKSELASIHPNPPFEIPELIPVGGIPDSYEWKFKDGPDFYTYLAEKGETGVSIYFGTHPHFEEKNRKKKDSTTLLSTRIDWLESDLDSHSVIWEALVPYRHSPHFTELKLHLWIWGSSEEQVRDLAIGLENMSFDQTTYEKRRVNQTDHTTPVSAPR</sequence>
<organism evidence="2 3">
    <name type="scientific">Pelagicoccus albus</name>
    <dbReference type="NCBI Taxonomy" id="415222"/>
    <lineage>
        <taxon>Bacteria</taxon>
        <taxon>Pseudomonadati</taxon>
        <taxon>Verrucomicrobiota</taxon>
        <taxon>Opitutia</taxon>
        <taxon>Puniceicoccales</taxon>
        <taxon>Pelagicoccaceae</taxon>
        <taxon>Pelagicoccus</taxon>
    </lineage>
</organism>
<dbReference type="EMBL" id="JACHVC010000001">
    <property type="protein sequence ID" value="MBC2604809.1"/>
    <property type="molecule type" value="Genomic_DNA"/>
</dbReference>
<dbReference type="PROSITE" id="PS51257">
    <property type="entry name" value="PROKAR_LIPOPROTEIN"/>
    <property type="match status" value="1"/>
</dbReference>
<dbReference type="AlphaFoldDB" id="A0A7X1B653"/>
<evidence type="ECO:0000313" key="1">
    <source>
        <dbReference type="EMBL" id="MBC2604809.1"/>
    </source>
</evidence>
<proteinExistence type="predicted"/>
<evidence type="ECO:0000313" key="3">
    <source>
        <dbReference type="Proteomes" id="UP000526501"/>
    </source>
</evidence>
<dbReference type="Proteomes" id="UP000526501">
    <property type="component" value="Unassembled WGS sequence"/>
</dbReference>
<keyword evidence="3" id="KW-1185">Reference proteome</keyword>
<comment type="caution">
    <text evidence="2">The sequence shown here is derived from an EMBL/GenBank/DDBJ whole genome shotgun (WGS) entry which is preliminary data.</text>
</comment>
<reference evidence="2 3" key="1">
    <citation type="submission" date="2020-07" db="EMBL/GenBank/DDBJ databases">
        <authorList>
            <person name="Feng X."/>
        </authorList>
    </citation>
    <scope>NUCLEOTIDE SEQUENCE [LARGE SCALE GENOMIC DNA]</scope>
    <source>
        <strain evidence="2 3">JCM23202</strain>
    </source>
</reference>